<reference evidence="1 2" key="1">
    <citation type="journal article" date="2019" name="Nat. Plants">
        <title>Stout camphor tree genome fills gaps in understanding of flowering plant genome evolution.</title>
        <authorList>
            <person name="Chaw S.M."/>
            <person name="Liu Y.C."/>
            <person name="Wu Y.W."/>
            <person name="Wang H.Y."/>
            <person name="Lin C.I."/>
            <person name="Wu C.S."/>
            <person name="Ke H.M."/>
            <person name="Chang L.Y."/>
            <person name="Hsu C.Y."/>
            <person name="Yang H.T."/>
            <person name="Sudianto E."/>
            <person name="Hsu M.H."/>
            <person name="Wu K.P."/>
            <person name="Wang L.N."/>
            <person name="Leebens-Mack J.H."/>
            <person name="Tsai I.J."/>
        </authorList>
    </citation>
    <scope>NUCLEOTIDE SEQUENCE [LARGE SCALE GENOMIC DNA]</scope>
    <source>
        <strain evidence="2">cv. Chaw 1501</strain>
        <tissue evidence="1">Young leaves</tissue>
    </source>
</reference>
<dbReference type="EMBL" id="QPKB01000004">
    <property type="protein sequence ID" value="RWR81569.1"/>
    <property type="molecule type" value="Genomic_DNA"/>
</dbReference>
<sequence length="229" mass="25787">MEFRYSFNSRDMQSGCSNFEHTTLPHKSQEAFVTLPRALPFPPEGFLASPEAYCPHTLTNPPHGAPTLLSQDFANDLNSFDLGVLLHFLFWHSNSKHPIFHTSLDLANLRILGQSEPSKELSSAPLNAMPLVRLLLLLFASLSAYLKNSSFFHLHLHFFFLDTRKISFEDMGFWGFLPIDLMVSLEKVGSDGVKASKLNVIPSKGSHMSREKGSKMLVRRPKKLGMIDI</sequence>
<accession>A0A443NSS8</accession>
<organism evidence="1 2">
    <name type="scientific">Cinnamomum micranthum f. kanehirae</name>
    <dbReference type="NCBI Taxonomy" id="337451"/>
    <lineage>
        <taxon>Eukaryota</taxon>
        <taxon>Viridiplantae</taxon>
        <taxon>Streptophyta</taxon>
        <taxon>Embryophyta</taxon>
        <taxon>Tracheophyta</taxon>
        <taxon>Spermatophyta</taxon>
        <taxon>Magnoliopsida</taxon>
        <taxon>Magnoliidae</taxon>
        <taxon>Laurales</taxon>
        <taxon>Lauraceae</taxon>
        <taxon>Cinnamomum</taxon>
    </lineage>
</organism>
<proteinExistence type="predicted"/>
<evidence type="ECO:0000313" key="1">
    <source>
        <dbReference type="EMBL" id="RWR81569.1"/>
    </source>
</evidence>
<evidence type="ECO:0000313" key="2">
    <source>
        <dbReference type="Proteomes" id="UP000283530"/>
    </source>
</evidence>
<gene>
    <name evidence="1" type="ORF">CKAN_01025800</name>
</gene>
<protein>
    <submittedName>
        <fullName evidence="1">Alpha crystallin/Hsp20 domain-containing protein</fullName>
    </submittedName>
</protein>
<dbReference type="AlphaFoldDB" id="A0A443NSS8"/>
<comment type="caution">
    <text evidence="1">The sequence shown here is derived from an EMBL/GenBank/DDBJ whole genome shotgun (WGS) entry which is preliminary data.</text>
</comment>
<name>A0A443NSS8_9MAGN</name>
<dbReference type="Proteomes" id="UP000283530">
    <property type="component" value="Unassembled WGS sequence"/>
</dbReference>
<keyword evidence="2" id="KW-1185">Reference proteome</keyword>